<name>A0A2R5F5L4_9PROT</name>
<keyword evidence="3" id="KW-1185">Reference proteome</keyword>
<protein>
    <submittedName>
        <fullName evidence="2">Uncharacterized protein</fullName>
    </submittedName>
</protein>
<dbReference type="RefSeq" id="WP_109014809.1">
    <property type="nucleotide sequence ID" value="NZ_BDOQ01000003.1"/>
</dbReference>
<keyword evidence="1" id="KW-0732">Signal</keyword>
<proteinExistence type="predicted"/>
<evidence type="ECO:0000313" key="3">
    <source>
        <dbReference type="Proteomes" id="UP000245081"/>
    </source>
</evidence>
<comment type="caution">
    <text evidence="2">The sequence shown here is derived from an EMBL/GenBank/DDBJ whole genome shotgun (WGS) entry which is preliminary data.</text>
</comment>
<dbReference type="Proteomes" id="UP000245081">
    <property type="component" value="Unassembled WGS sequence"/>
</dbReference>
<feature type="chain" id="PRO_5015323562" evidence="1">
    <location>
        <begin position="23"/>
        <end position="104"/>
    </location>
</feature>
<organism evidence="2 3">
    <name type="scientific">Novimethylophilus kurashikiensis</name>
    <dbReference type="NCBI Taxonomy" id="1825523"/>
    <lineage>
        <taxon>Bacteria</taxon>
        <taxon>Pseudomonadati</taxon>
        <taxon>Pseudomonadota</taxon>
        <taxon>Betaproteobacteria</taxon>
        <taxon>Nitrosomonadales</taxon>
        <taxon>Methylophilaceae</taxon>
        <taxon>Novimethylophilus</taxon>
    </lineage>
</organism>
<feature type="signal peptide" evidence="1">
    <location>
        <begin position="1"/>
        <end position="22"/>
    </location>
</feature>
<gene>
    <name evidence="2" type="ORF">NMK_1181</name>
</gene>
<reference evidence="2 3" key="1">
    <citation type="journal article" date="2018" name="Environ. Microbiol.">
        <title>Isolation and genomic characterization of Novimethylophilus kurashikiensis gen. nov. sp. nov., a new lanthanide-dependent methylotrophic species of Methylophilaceae.</title>
        <authorList>
            <person name="Lv H."/>
            <person name="Sahin N."/>
            <person name="Tani A."/>
        </authorList>
    </citation>
    <scope>NUCLEOTIDE SEQUENCE [LARGE SCALE GENOMIC DNA]</scope>
    <source>
        <strain evidence="2 3">La2-4</strain>
    </source>
</reference>
<accession>A0A2R5F5L4</accession>
<dbReference type="AlphaFoldDB" id="A0A2R5F5L4"/>
<sequence length="104" mass="11829">MTKLKTTLLALALGLTGTAAQAHDSVGFSLNIGVPGYYAAPPVYYAPPPPVYYSRPPVVYYEPGPPVIYTPRASFGFYDAPRRWHRDHDDDHGWRHHHRWHDDD</sequence>
<evidence type="ECO:0000313" key="2">
    <source>
        <dbReference type="EMBL" id="GBG13630.1"/>
    </source>
</evidence>
<evidence type="ECO:0000256" key="1">
    <source>
        <dbReference type="SAM" id="SignalP"/>
    </source>
</evidence>
<dbReference type="EMBL" id="BDOQ01000003">
    <property type="protein sequence ID" value="GBG13630.1"/>
    <property type="molecule type" value="Genomic_DNA"/>
</dbReference>